<dbReference type="Proteomes" id="UP000499080">
    <property type="component" value="Unassembled WGS sequence"/>
</dbReference>
<dbReference type="AlphaFoldDB" id="A0A4Y2NPZ9"/>
<accession>A0A4Y2NPZ9</accession>
<dbReference type="EMBL" id="BGPR01009455">
    <property type="protein sequence ID" value="GBN40097.1"/>
    <property type="molecule type" value="Genomic_DNA"/>
</dbReference>
<evidence type="ECO:0000256" key="1">
    <source>
        <dbReference type="SAM" id="MobiDB-lite"/>
    </source>
</evidence>
<evidence type="ECO:0000313" key="3">
    <source>
        <dbReference type="Proteomes" id="UP000499080"/>
    </source>
</evidence>
<name>A0A4Y2NPZ9_ARAVE</name>
<sequence>MSGVWGFSRRGRIVVKPCSYGVWLGKSVGSARMNGCTDAVCRLPLPLMCMLSTTLTRKTTDAHRFFLFRRWGVTRIADGTCGKTGRRNAALSSSSSLRPRYSTQVNS</sequence>
<evidence type="ECO:0000313" key="2">
    <source>
        <dbReference type="EMBL" id="GBN40097.1"/>
    </source>
</evidence>
<organism evidence="2 3">
    <name type="scientific">Araneus ventricosus</name>
    <name type="common">Orbweaver spider</name>
    <name type="synonym">Epeira ventricosa</name>
    <dbReference type="NCBI Taxonomy" id="182803"/>
    <lineage>
        <taxon>Eukaryota</taxon>
        <taxon>Metazoa</taxon>
        <taxon>Ecdysozoa</taxon>
        <taxon>Arthropoda</taxon>
        <taxon>Chelicerata</taxon>
        <taxon>Arachnida</taxon>
        <taxon>Araneae</taxon>
        <taxon>Araneomorphae</taxon>
        <taxon>Entelegynae</taxon>
        <taxon>Araneoidea</taxon>
        <taxon>Araneidae</taxon>
        <taxon>Araneus</taxon>
    </lineage>
</organism>
<protein>
    <submittedName>
        <fullName evidence="2">Uncharacterized protein</fullName>
    </submittedName>
</protein>
<comment type="caution">
    <text evidence="2">The sequence shown here is derived from an EMBL/GenBank/DDBJ whole genome shotgun (WGS) entry which is preliminary data.</text>
</comment>
<proteinExistence type="predicted"/>
<gene>
    <name evidence="2" type="ORF">AVEN_217730_1</name>
</gene>
<keyword evidence="3" id="KW-1185">Reference proteome</keyword>
<feature type="region of interest" description="Disordered" evidence="1">
    <location>
        <begin position="84"/>
        <end position="107"/>
    </location>
</feature>
<reference evidence="2 3" key="1">
    <citation type="journal article" date="2019" name="Sci. Rep.">
        <title>Orb-weaving spider Araneus ventricosus genome elucidates the spidroin gene catalogue.</title>
        <authorList>
            <person name="Kono N."/>
            <person name="Nakamura H."/>
            <person name="Ohtoshi R."/>
            <person name="Moran D.A.P."/>
            <person name="Shinohara A."/>
            <person name="Yoshida Y."/>
            <person name="Fujiwara M."/>
            <person name="Mori M."/>
            <person name="Tomita M."/>
            <person name="Arakawa K."/>
        </authorList>
    </citation>
    <scope>NUCLEOTIDE SEQUENCE [LARGE SCALE GENOMIC DNA]</scope>
</reference>